<feature type="compositionally biased region" description="Low complexity" evidence="1">
    <location>
        <begin position="290"/>
        <end position="300"/>
    </location>
</feature>
<accession>A0A1J4KCJ0</accession>
<name>A0A1J4KCJ0_9EUKA</name>
<evidence type="ECO:0000256" key="1">
    <source>
        <dbReference type="SAM" id="MobiDB-lite"/>
    </source>
</evidence>
<sequence>MDFRHEISLLRIEKQKAVKALDFAKAQKIEENINILKENSKSYSKTTKRANDANTFETDRLEISGEAVRIASEHTQEIYGIRIQYQKMLITLHDSQMKEMTELTNSLSKDLELCSTRAMPQVQMLEKDAQFQANRSNFVMANCLLEEAKKVRTQIIEDRQNSIHHTYCIKQDKMIAKHEQTNANFQAKMNADINDVYARFRKQMRILRQRYISAASKYGVTVPENEVDEFFAPFKIQDELGQAENEENSKVQPSTRISNTTKTTLTFNFSNSNSTNTFADSANNSKDNLTFSLTNNSSNSPRKKSALKPVKKMGTASNLNSNLNKSSKMNENKNINNKTGKNLNKSATKKKTNSSLKNTALKQSSSKSSISKGALADQSSSSQTPSLTINEKKTTFVTPSRK</sequence>
<dbReference type="Proteomes" id="UP000179807">
    <property type="component" value="Unassembled WGS sequence"/>
</dbReference>
<feature type="compositionally biased region" description="Low complexity" evidence="1">
    <location>
        <begin position="353"/>
        <end position="372"/>
    </location>
</feature>
<proteinExistence type="predicted"/>
<dbReference type="AlphaFoldDB" id="A0A1J4KCJ0"/>
<comment type="caution">
    <text evidence="2">The sequence shown here is derived from an EMBL/GenBank/DDBJ whole genome shotgun (WGS) entry which is preliminary data.</text>
</comment>
<dbReference type="VEuPathDB" id="TrichDB:TRFO_22347"/>
<dbReference type="RefSeq" id="XP_068362067.1">
    <property type="nucleotide sequence ID" value="XM_068502509.1"/>
</dbReference>
<organism evidence="2 3">
    <name type="scientific">Tritrichomonas foetus</name>
    <dbReference type="NCBI Taxonomy" id="1144522"/>
    <lineage>
        <taxon>Eukaryota</taxon>
        <taxon>Metamonada</taxon>
        <taxon>Parabasalia</taxon>
        <taxon>Tritrichomonadida</taxon>
        <taxon>Tritrichomonadidae</taxon>
        <taxon>Tritrichomonas</taxon>
    </lineage>
</organism>
<evidence type="ECO:0000313" key="2">
    <source>
        <dbReference type="EMBL" id="OHT08931.1"/>
    </source>
</evidence>
<feature type="compositionally biased region" description="Polar residues" evidence="1">
    <location>
        <begin position="377"/>
        <end position="402"/>
    </location>
</feature>
<protein>
    <submittedName>
        <fullName evidence="2">Uncharacterized protein</fullName>
    </submittedName>
</protein>
<dbReference type="GeneID" id="94837213"/>
<keyword evidence="3" id="KW-1185">Reference proteome</keyword>
<gene>
    <name evidence="2" type="ORF">TRFO_22347</name>
</gene>
<evidence type="ECO:0000313" key="3">
    <source>
        <dbReference type="Proteomes" id="UP000179807"/>
    </source>
</evidence>
<dbReference type="EMBL" id="MLAK01000653">
    <property type="protein sequence ID" value="OHT08931.1"/>
    <property type="molecule type" value="Genomic_DNA"/>
</dbReference>
<reference evidence="2" key="1">
    <citation type="submission" date="2016-10" db="EMBL/GenBank/DDBJ databases">
        <authorList>
            <person name="Benchimol M."/>
            <person name="Almeida L.G."/>
            <person name="Vasconcelos A.T."/>
            <person name="Perreira-Neves A."/>
            <person name="Rosa I.A."/>
            <person name="Tasca T."/>
            <person name="Bogo M.R."/>
            <person name="de Souza W."/>
        </authorList>
    </citation>
    <scope>NUCLEOTIDE SEQUENCE [LARGE SCALE GENOMIC DNA]</scope>
    <source>
        <strain evidence="2">K</strain>
    </source>
</reference>
<feature type="region of interest" description="Disordered" evidence="1">
    <location>
        <begin position="290"/>
        <end position="402"/>
    </location>
</feature>
<feature type="compositionally biased region" description="Low complexity" evidence="1">
    <location>
        <begin position="317"/>
        <end position="346"/>
    </location>
</feature>
<feature type="compositionally biased region" description="Basic residues" evidence="1">
    <location>
        <begin position="301"/>
        <end position="311"/>
    </location>
</feature>